<dbReference type="Pfam" id="PF00533">
    <property type="entry name" value="BRCT"/>
    <property type="match status" value="1"/>
</dbReference>
<feature type="binding site" evidence="12">
    <location>
        <position position="131"/>
    </location>
    <ligand>
        <name>NAD(+)</name>
        <dbReference type="ChEBI" id="CHEBI:57540"/>
    </ligand>
</feature>
<dbReference type="PANTHER" id="PTHR23389">
    <property type="entry name" value="CHROMOSOME TRANSMISSION FIDELITY FACTOR 18"/>
    <property type="match status" value="1"/>
</dbReference>
<dbReference type="Pfam" id="PF03120">
    <property type="entry name" value="OB_DNA_ligase"/>
    <property type="match status" value="1"/>
</dbReference>
<dbReference type="SMART" id="SM00532">
    <property type="entry name" value="LIGANc"/>
    <property type="match status" value="1"/>
</dbReference>
<evidence type="ECO:0000256" key="12">
    <source>
        <dbReference type="HAMAP-Rule" id="MF_01588"/>
    </source>
</evidence>
<feature type="binding site" evidence="12">
    <location>
        <position position="397"/>
    </location>
    <ligand>
        <name>Zn(2+)</name>
        <dbReference type="ChEBI" id="CHEBI:29105"/>
    </ligand>
</feature>
<dbReference type="Gene3D" id="2.40.50.140">
    <property type="entry name" value="Nucleic acid-binding proteins"/>
    <property type="match status" value="1"/>
</dbReference>
<dbReference type="InterPro" id="IPR010994">
    <property type="entry name" value="RuvA_2-like"/>
</dbReference>
<evidence type="ECO:0000313" key="14">
    <source>
        <dbReference type="EMBL" id="HIU63212.1"/>
    </source>
</evidence>
<dbReference type="InterPro" id="IPR041663">
    <property type="entry name" value="DisA/LigA_HHH"/>
</dbReference>
<evidence type="ECO:0000256" key="4">
    <source>
        <dbReference type="ARBA" id="ARBA00022723"/>
    </source>
</evidence>
<evidence type="ECO:0000256" key="5">
    <source>
        <dbReference type="ARBA" id="ARBA00022763"/>
    </source>
</evidence>
<dbReference type="SUPFAM" id="SSF47781">
    <property type="entry name" value="RuvA domain 2-like"/>
    <property type="match status" value="1"/>
</dbReference>
<dbReference type="SUPFAM" id="SSF56091">
    <property type="entry name" value="DNA ligase/mRNA capping enzyme, catalytic domain"/>
    <property type="match status" value="1"/>
</dbReference>
<dbReference type="Gene3D" id="1.10.150.20">
    <property type="entry name" value="5' to 3' exonuclease, C-terminal subdomain"/>
    <property type="match status" value="2"/>
</dbReference>
<evidence type="ECO:0000256" key="8">
    <source>
        <dbReference type="ARBA" id="ARBA00023027"/>
    </source>
</evidence>
<feature type="binding site" evidence="12">
    <location>
        <begin position="79"/>
        <end position="80"/>
    </location>
    <ligand>
        <name>NAD(+)</name>
        <dbReference type="ChEBI" id="CHEBI:57540"/>
    </ligand>
</feature>
<keyword evidence="10 12" id="KW-0464">Manganese</keyword>
<comment type="caution">
    <text evidence="14">The sequence shown here is derived from an EMBL/GenBank/DDBJ whole genome shotgun (WGS) entry which is preliminary data.</text>
</comment>
<dbReference type="InterPro" id="IPR001357">
    <property type="entry name" value="BRCT_dom"/>
</dbReference>
<feature type="active site" description="N6-AMP-lysine intermediate" evidence="12">
    <location>
        <position position="110"/>
    </location>
</feature>
<feature type="binding site" evidence="12">
    <location>
        <begin position="31"/>
        <end position="35"/>
    </location>
    <ligand>
        <name>NAD(+)</name>
        <dbReference type="ChEBI" id="CHEBI:57540"/>
    </ligand>
</feature>
<evidence type="ECO:0000259" key="13">
    <source>
        <dbReference type="PROSITE" id="PS50172"/>
    </source>
</evidence>
<dbReference type="GO" id="GO:0003677">
    <property type="term" value="F:DNA binding"/>
    <property type="evidence" value="ECO:0007669"/>
    <property type="project" value="InterPro"/>
</dbReference>
<dbReference type="InterPro" id="IPR036420">
    <property type="entry name" value="BRCT_dom_sf"/>
</dbReference>
<name>A0A9D1MMW2_9FIRM</name>
<comment type="similarity">
    <text evidence="12">Belongs to the NAD-dependent DNA ligase family. LigA subfamily.</text>
</comment>
<dbReference type="HAMAP" id="MF_01588">
    <property type="entry name" value="DNA_ligase_A"/>
    <property type="match status" value="1"/>
</dbReference>
<keyword evidence="3 12" id="KW-0235">DNA replication</keyword>
<dbReference type="Gene3D" id="3.30.470.30">
    <property type="entry name" value="DNA ligase/mRNA capping enzyme"/>
    <property type="match status" value="1"/>
</dbReference>
<protein>
    <recommendedName>
        <fullName evidence="12">DNA ligase</fullName>
        <ecNumber evidence="12">6.5.1.2</ecNumber>
    </recommendedName>
    <alternativeName>
        <fullName evidence="12">Polydeoxyribonucleotide synthase [NAD(+)]</fullName>
    </alternativeName>
</protein>
<keyword evidence="5 12" id="KW-0227">DNA damage</keyword>
<comment type="function">
    <text evidence="1 12">DNA ligase that catalyzes the formation of phosphodiester linkages between 5'-phosphoryl and 3'-hydroxyl groups in double-stranded DNA using NAD as a coenzyme and as the energy source for the reaction. It is essential for DNA replication and repair of damaged DNA.</text>
</comment>
<dbReference type="SMART" id="SM00278">
    <property type="entry name" value="HhH1"/>
    <property type="match status" value="4"/>
</dbReference>
<dbReference type="EMBL" id="DVNJ01000031">
    <property type="protein sequence ID" value="HIU63212.1"/>
    <property type="molecule type" value="Genomic_DNA"/>
</dbReference>
<keyword evidence="2 12" id="KW-0436">Ligase</keyword>
<dbReference type="Gene3D" id="3.40.50.10190">
    <property type="entry name" value="BRCT domain"/>
    <property type="match status" value="1"/>
</dbReference>
<comment type="cofactor">
    <cofactor evidence="12">
        <name>Mg(2+)</name>
        <dbReference type="ChEBI" id="CHEBI:18420"/>
    </cofactor>
    <cofactor evidence="12">
        <name>Mn(2+)</name>
        <dbReference type="ChEBI" id="CHEBI:29035"/>
    </cofactor>
</comment>
<dbReference type="GO" id="GO:0006281">
    <property type="term" value="P:DNA repair"/>
    <property type="evidence" value="ECO:0007669"/>
    <property type="project" value="UniProtKB-KW"/>
</dbReference>
<dbReference type="GO" id="GO:0006260">
    <property type="term" value="P:DNA replication"/>
    <property type="evidence" value="ECO:0007669"/>
    <property type="project" value="UniProtKB-KW"/>
</dbReference>
<dbReference type="EC" id="6.5.1.2" evidence="12"/>
<feature type="binding site" evidence="12">
    <location>
        <position position="278"/>
    </location>
    <ligand>
        <name>NAD(+)</name>
        <dbReference type="ChEBI" id="CHEBI:57540"/>
    </ligand>
</feature>
<dbReference type="PANTHER" id="PTHR23389:SF9">
    <property type="entry name" value="DNA LIGASE"/>
    <property type="match status" value="1"/>
</dbReference>
<dbReference type="Pfam" id="PF01653">
    <property type="entry name" value="DNA_ligase_aden"/>
    <property type="match status" value="1"/>
</dbReference>
<keyword evidence="4 12" id="KW-0479">Metal-binding</keyword>
<evidence type="ECO:0000256" key="9">
    <source>
        <dbReference type="ARBA" id="ARBA00023204"/>
    </source>
</evidence>
<feature type="binding site" evidence="12">
    <location>
        <position position="410"/>
    </location>
    <ligand>
        <name>Zn(2+)</name>
        <dbReference type="ChEBI" id="CHEBI:29105"/>
    </ligand>
</feature>
<evidence type="ECO:0000256" key="7">
    <source>
        <dbReference type="ARBA" id="ARBA00022842"/>
    </source>
</evidence>
<sequence length="649" mass="72221">MNDMDRMHELVKQLNDHAYRYYVLDDPIISDGEYDRLYDELVALEKRSGVVLPDSPTIRVGDKPLSKFEQVRHRGKLFSLDKCQSKEEMLAWLKKLDVNGQMPLCSVEYKFDGLTINLTYENGVLTQAATRGNGEIGEVVTAQVRTIKSVPLSIPYKGVLEVQGEGIMTLSTLAAYNERQDVVPLKNARNGVAGAIRNLDPQVTAERKLDMICYNVNYIEDINFRDGRQMLEFLRQNNFKLSSYCKYCKTPQEVLSALDEIESRRDSLDFLIDGAVVKVDDTAMREELGYTQKFPRWAMAYKFAAEEATTTVRDVIWQVSRTGKLNPLAVLDPVDLAGVTVSRATLSNLSEIRRKDIKIGSRVFIRRSNDVIPEITGIAAHTENSREIIPPSVCPACGAPVIQDGIFLKCSNVRACANSIVSALSHFCERDAMDIEGLSDKTLELLYGLGKVKAFHDIYALKEEDFDEVEGFKDKRTGNLLAAIEKSKATTLARFLYAIGIPNIGKKSAGQLEEAFRTLEGVMNAGKEDLVALDDFGEIMADGVLSYFADEHNREEINALLRAGITFREKELKQGVFSSMRVVLTGALSSMKRSKAKEEIEARGGSVADSVSKTVDLVVAGEEAGSKLDKAKKLGIKIIGEEEFLSMLR</sequence>
<dbReference type="PIRSF" id="PIRSF001604">
    <property type="entry name" value="LigA"/>
    <property type="match status" value="1"/>
</dbReference>
<comment type="catalytic activity">
    <reaction evidence="11 12">
        <text>NAD(+) + (deoxyribonucleotide)n-3'-hydroxyl + 5'-phospho-(deoxyribonucleotide)m = (deoxyribonucleotide)n+m + AMP + beta-nicotinamide D-nucleotide.</text>
        <dbReference type="EC" id="6.5.1.2"/>
    </reaction>
</comment>
<dbReference type="PROSITE" id="PS50172">
    <property type="entry name" value="BRCT"/>
    <property type="match status" value="1"/>
</dbReference>
<keyword evidence="7 12" id="KW-0460">Magnesium</keyword>
<evidence type="ECO:0000256" key="1">
    <source>
        <dbReference type="ARBA" id="ARBA00004067"/>
    </source>
</evidence>
<dbReference type="InterPro" id="IPR013839">
    <property type="entry name" value="DNAligase_adenylation"/>
</dbReference>
<dbReference type="NCBIfam" id="NF005932">
    <property type="entry name" value="PRK07956.1"/>
    <property type="match status" value="1"/>
</dbReference>
<dbReference type="InterPro" id="IPR003583">
    <property type="entry name" value="Hlx-hairpin-Hlx_DNA-bd_motif"/>
</dbReference>
<dbReference type="SMART" id="SM00292">
    <property type="entry name" value="BRCT"/>
    <property type="match status" value="1"/>
</dbReference>
<dbReference type="SUPFAM" id="SSF50249">
    <property type="entry name" value="Nucleic acid-binding proteins"/>
    <property type="match status" value="1"/>
</dbReference>
<evidence type="ECO:0000256" key="3">
    <source>
        <dbReference type="ARBA" id="ARBA00022705"/>
    </source>
</evidence>
<dbReference type="InterPro" id="IPR013840">
    <property type="entry name" value="DNAligase_N"/>
</dbReference>
<feature type="binding site" evidence="12">
    <location>
        <position position="165"/>
    </location>
    <ligand>
        <name>NAD(+)</name>
        <dbReference type="ChEBI" id="CHEBI:57540"/>
    </ligand>
</feature>
<feature type="binding site" evidence="12">
    <location>
        <position position="108"/>
    </location>
    <ligand>
        <name>NAD(+)</name>
        <dbReference type="ChEBI" id="CHEBI:57540"/>
    </ligand>
</feature>
<evidence type="ECO:0000313" key="15">
    <source>
        <dbReference type="Proteomes" id="UP000824145"/>
    </source>
</evidence>
<accession>A0A9D1MMW2</accession>
<dbReference type="InterPro" id="IPR001679">
    <property type="entry name" value="DNA_ligase"/>
</dbReference>
<dbReference type="GO" id="GO:0005829">
    <property type="term" value="C:cytosol"/>
    <property type="evidence" value="ECO:0007669"/>
    <property type="project" value="TreeGrafter"/>
</dbReference>
<feature type="binding site" evidence="12">
    <location>
        <position position="394"/>
    </location>
    <ligand>
        <name>Zn(2+)</name>
        <dbReference type="ChEBI" id="CHEBI:29105"/>
    </ligand>
</feature>
<dbReference type="Pfam" id="PF12826">
    <property type="entry name" value="HHH_2"/>
    <property type="match status" value="1"/>
</dbReference>
<proteinExistence type="inferred from homology"/>
<keyword evidence="6 12" id="KW-0862">Zinc</keyword>
<dbReference type="InterPro" id="IPR004150">
    <property type="entry name" value="NAD_DNA_ligase_OB"/>
</dbReference>
<gene>
    <name evidence="12 14" type="primary">ligA</name>
    <name evidence="14" type="ORF">IAB07_05555</name>
</gene>
<dbReference type="GO" id="GO:0003911">
    <property type="term" value="F:DNA ligase (NAD+) activity"/>
    <property type="evidence" value="ECO:0007669"/>
    <property type="project" value="UniProtKB-UniRule"/>
</dbReference>
<reference evidence="14" key="1">
    <citation type="submission" date="2020-10" db="EMBL/GenBank/DDBJ databases">
        <authorList>
            <person name="Gilroy R."/>
        </authorList>
    </citation>
    <scope>NUCLEOTIDE SEQUENCE</scope>
    <source>
        <strain evidence="14">9366</strain>
    </source>
</reference>
<organism evidence="14 15">
    <name type="scientific">Candidatus Caccalectryoclostridium excrementigallinarum</name>
    <dbReference type="NCBI Taxonomy" id="2840710"/>
    <lineage>
        <taxon>Bacteria</taxon>
        <taxon>Bacillati</taxon>
        <taxon>Bacillota</taxon>
        <taxon>Clostridia</taxon>
        <taxon>Christensenellales</taxon>
        <taxon>Christensenellaceae</taxon>
        <taxon>Christensenellaceae incertae sedis</taxon>
        <taxon>Candidatus Caccalectryoclostridium</taxon>
    </lineage>
</organism>
<evidence type="ECO:0000256" key="6">
    <source>
        <dbReference type="ARBA" id="ARBA00022833"/>
    </source>
</evidence>
<reference evidence="14" key="2">
    <citation type="journal article" date="2021" name="PeerJ">
        <title>Extensive microbial diversity within the chicken gut microbiome revealed by metagenomics and culture.</title>
        <authorList>
            <person name="Gilroy R."/>
            <person name="Ravi A."/>
            <person name="Getino M."/>
            <person name="Pursley I."/>
            <person name="Horton D.L."/>
            <person name="Alikhan N.F."/>
            <person name="Baker D."/>
            <person name="Gharbi K."/>
            <person name="Hall N."/>
            <person name="Watson M."/>
            <person name="Adriaenssens E.M."/>
            <person name="Foster-Nyarko E."/>
            <person name="Jarju S."/>
            <person name="Secka A."/>
            <person name="Antonio M."/>
            <person name="Oren A."/>
            <person name="Chaudhuri R.R."/>
            <person name="La Ragione R."/>
            <person name="Hildebrand F."/>
            <person name="Pallen M.J."/>
        </authorList>
    </citation>
    <scope>NUCLEOTIDE SEQUENCE</scope>
    <source>
        <strain evidence="14">9366</strain>
    </source>
</reference>
<feature type="binding site" evidence="12">
    <location>
        <position position="302"/>
    </location>
    <ligand>
        <name>NAD(+)</name>
        <dbReference type="ChEBI" id="CHEBI:57540"/>
    </ligand>
</feature>
<dbReference type="Proteomes" id="UP000824145">
    <property type="component" value="Unassembled WGS sequence"/>
</dbReference>
<dbReference type="Gene3D" id="1.10.287.610">
    <property type="entry name" value="Helix hairpin bin"/>
    <property type="match status" value="1"/>
</dbReference>
<feature type="binding site" evidence="12">
    <location>
        <position position="416"/>
    </location>
    <ligand>
        <name>Zn(2+)</name>
        <dbReference type="ChEBI" id="CHEBI:29105"/>
    </ligand>
</feature>
<keyword evidence="8 12" id="KW-0520">NAD</keyword>
<dbReference type="InterPro" id="IPR012340">
    <property type="entry name" value="NA-bd_OB-fold"/>
</dbReference>
<evidence type="ECO:0000256" key="11">
    <source>
        <dbReference type="ARBA" id="ARBA00034005"/>
    </source>
</evidence>
<evidence type="ECO:0000256" key="10">
    <source>
        <dbReference type="ARBA" id="ARBA00023211"/>
    </source>
</evidence>
<dbReference type="NCBIfam" id="TIGR00575">
    <property type="entry name" value="dnlj"/>
    <property type="match status" value="1"/>
</dbReference>
<dbReference type="CDD" id="cd00114">
    <property type="entry name" value="LIGANc"/>
    <property type="match status" value="1"/>
</dbReference>
<dbReference type="SUPFAM" id="SSF52113">
    <property type="entry name" value="BRCT domain"/>
    <property type="match status" value="1"/>
</dbReference>
<keyword evidence="9 12" id="KW-0234">DNA repair</keyword>
<dbReference type="CDD" id="cd17748">
    <property type="entry name" value="BRCT_DNA_ligase_like"/>
    <property type="match status" value="1"/>
</dbReference>
<dbReference type="AlphaFoldDB" id="A0A9D1MMW2"/>
<evidence type="ECO:0000256" key="2">
    <source>
        <dbReference type="ARBA" id="ARBA00022598"/>
    </source>
</evidence>
<dbReference type="GO" id="GO:0046872">
    <property type="term" value="F:metal ion binding"/>
    <property type="evidence" value="ECO:0007669"/>
    <property type="project" value="UniProtKB-KW"/>
</dbReference>
<feature type="domain" description="BRCT" evidence="13">
    <location>
        <begin position="572"/>
        <end position="649"/>
    </location>
</feature>